<dbReference type="CDD" id="cd03414">
    <property type="entry name" value="CbiX_SirB_C"/>
    <property type="match status" value="1"/>
</dbReference>
<evidence type="ECO:0000313" key="3">
    <source>
        <dbReference type="EMBL" id="NAS21696.1"/>
    </source>
</evidence>
<dbReference type="InterPro" id="IPR002762">
    <property type="entry name" value="CbiX-like"/>
</dbReference>
<organism evidence="3 4">
    <name type="scientific">Herbidospora solisilvae</name>
    <dbReference type="NCBI Taxonomy" id="2696284"/>
    <lineage>
        <taxon>Bacteria</taxon>
        <taxon>Bacillati</taxon>
        <taxon>Actinomycetota</taxon>
        <taxon>Actinomycetes</taxon>
        <taxon>Streptosporangiales</taxon>
        <taxon>Streptosporangiaceae</taxon>
        <taxon>Herbidospora</taxon>
    </lineage>
</organism>
<dbReference type="PANTHER" id="PTHR33542:SF5">
    <property type="entry name" value="FERROCHELATASE CHE1"/>
    <property type="match status" value="1"/>
</dbReference>
<dbReference type="Pfam" id="PF01903">
    <property type="entry name" value="CbiX"/>
    <property type="match status" value="2"/>
</dbReference>
<dbReference type="Proteomes" id="UP000479526">
    <property type="component" value="Unassembled WGS sequence"/>
</dbReference>
<reference evidence="3 4" key="1">
    <citation type="submission" date="2020-01" db="EMBL/GenBank/DDBJ databases">
        <title>Herbidospora sp. NEAU-GS84 nov., a novel actinomycete isolated from soil.</title>
        <authorList>
            <person name="Han L."/>
        </authorList>
    </citation>
    <scope>NUCLEOTIDE SEQUENCE [LARGE SCALE GENOMIC DNA]</scope>
    <source>
        <strain evidence="3 4">NEAU-GS84</strain>
    </source>
</reference>
<dbReference type="GO" id="GO:0016829">
    <property type="term" value="F:lyase activity"/>
    <property type="evidence" value="ECO:0007669"/>
    <property type="project" value="UniProtKB-KW"/>
</dbReference>
<dbReference type="GO" id="GO:0046872">
    <property type="term" value="F:metal ion binding"/>
    <property type="evidence" value="ECO:0007669"/>
    <property type="project" value="UniProtKB-KW"/>
</dbReference>
<dbReference type="CDD" id="cd03416">
    <property type="entry name" value="CbiX_SirB_N"/>
    <property type="match status" value="1"/>
</dbReference>
<comment type="caution">
    <text evidence="3">The sequence shown here is derived from an EMBL/GenBank/DDBJ whole genome shotgun (WGS) entry which is preliminary data.</text>
</comment>
<proteinExistence type="predicted"/>
<dbReference type="InterPro" id="IPR050963">
    <property type="entry name" value="Sirohydro_Cobaltochel/CbiX"/>
</dbReference>
<dbReference type="Gene3D" id="3.40.50.1400">
    <property type="match status" value="2"/>
</dbReference>
<dbReference type="AlphaFoldDB" id="A0A7C9NLV0"/>
<dbReference type="PANTHER" id="PTHR33542">
    <property type="entry name" value="SIROHYDROCHLORIN FERROCHELATASE, CHLOROPLASTIC"/>
    <property type="match status" value="1"/>
</dbReference>
<sequence>MAVAHGSRDPRAAAVAEALLHRVRLARPGLDVRVSYLDHVRPALTEALAPLAEAVVVPLLLTAAYHSKVDIPGALAGIGARVEVSPTLGPDPLLTAALERRLAEAGTAVGDPGTAVVLVSAGSSDPTANTTVRRIARDWARARPWWAVTTAFASASRPRPAEAVAMLRAAGAPRVVVAPYLLAPGFFADKVAREALAAGADLVADSLGPAPELVRIVLDRYDAAAAAAGRLECLRA</sequence>
<gene>
    <name evidence="3" type="ORF">GT755_08355</name>
</gene>
<keyword evidence="2" id="KW-0456">Lyase</keyword>
<name>A0A7C9NLV0_9ACTN</name>
<protein>
    <submittedName>
        <fullName evidence="3">Sirohydrochlorin chelatase</fullName>
    </submittedName>
</protein>
<evidence type="ECO:0000256" key="2">
    <source>
        <dbReference type="ARBA" id="ARBA00023239"/>
    </source>
</evidence>
<dbReference type="EMBL" id="WXEW01000002">
    <property type="protein sequence ID" value="NAS21696.1"/>
    <property type="molecule type" value="Genomic_DNA"/>
</dbReference>
<accession>A0A7C9NLV0</accession>
<keyword evidence="4" id="KW-1185">Reference proteome</keyword>
<keyword evidence="1" id="KW-0479">Metal-binding</keyword>
<evidence type="ECO:0000313" key="4">
    <source>
        <dbReference type="Proteomes" id="UP000479526"/>
    </source>
</evidence>
<dbReference type="SUPFAM" id="SSF53800">
    <property type="entry name" value="Chelatase"/>
    <property type="match status" value="1"/>
</dbReference>
<evidence type="ECO:0000256" key="1">
    <source>
        <dbReference type="ARBA" id="ARBA00022723"/>
    </source>
</evidence>